<evidence type="ECO:0000256" key="1">
    <source>
        <dbReference type="ARBA" id="ARBA00023242"/>
    </source>
</evidence>
<dbReference type="Gene3D" id="4.10.240.10">
    <property type="entry name" value="Zn(2)-C6 fungal-type DNA-binding domain"/>
    <property type="match status" value="1"/>
</dbReference>
<dbReference type="GO" id="GO:0000981">
    <property type="term" value="F:DNA-binding transcription factor activity, RNA polymerase II-specific"/>
    <property type="evidence" value="ECO:0007669"/>
    <property type="project" value="InterPro"/>
</dbReference>
<dbReference type="AlphaFoldDB" id="A0A9P7AZV7"/>
<dbReference type="CDD" id="cd00067">
    <property type="entry name" value="GAL4"/>
    <property type="match status" value="1"/>
</dbReference>
<keyword evidence="1" id="KW-0539">Nucleus</keyword>
<dbReference type="GO" id="GO:0008270">
    <property type="term" value="F:zinc ion binding"/>
    <property type="evidence" value="ECO:0007669"/>
    <property type="project" value="InterPro"/>
</dbReference>
<accession>A0A9P7AZV7</accession>
<evidence type="ECO:0000313" key="4">
    <source>
        <dbReference type="EMBL" id="KAG0651556.1"/>
    </source>
</evidence>
<comment type="caution">
    <text evidence="4">The sequence shown here is derived from an EMBL/GenBank/DDBJ whole genome shotgun (WGS) entry which is preliminary data.</text>
</comment>
<reference evidence="4" key="1">
    <citation type="submission" date="2019-07" db="EMBL/GenBank/DDBJ databases">
        <title>Hyphodiscus hymeniophilus genome sequencing and assembly.</title>
        <authorList>
            <person name="Kramer G."/>
            <person name="Nodwell J."/>
        </authorList>
    </citation>
    <scope>NUCLEOTIDE SEQUENCE</scope>
    <source>
        <strain evidence="4">ATCC 34498</strain>
    </source>
</reference>
<dbReference type="Pfam" id="PF00172">
    <property type="entry name" value="Zn_clus"/>
    <property type="match status" value="1"/>
</dbReference>
<dbReference type="InterPro" id="IPR036864">
    <property type="entry name" value="Zn2-C6_fun-type_DNA-bd_sf"/>
</dbReference>
<evidence type="ECO:0000313" key="5">
    <source>
        <dbReference type="Proteomes" id="UP000785200"/>
    </source>
</evidence>
<dbReference type="InterPro" id="IPR021858">
    <property type="entry name" value="Fun_TF"/>
</dbReference>
<organism evidence="4 5">
    <name type="scientific">Hyphodiscus hymeniophilus</name>
    <dbReference type="NCBI Taxonomy" id="353542"/>
    <lineage>
        <taxon>Eukaryota</taxon>
        <taxon>Fungi</taxon>
        <taxon>Dikarya</taxon>
        <taxon>Ascomycota</taxon>
        <taxon>Pezizomycotina</taxon>
        <taxon>Leotiomycetes</taxon>
        <taxon>Helotiales</taxon>
        <taxon>Hyphodiscaceae</taxon>
        <taxon>Hyphodiscus</taxon>
    </lineage>
</organism>
<dbReference type="PANTHER" id="PTHR38111">
    <property type="entry name" value="ZN(2)-C6 FUNGAL-TYPE DOMAIN-CONTAINING PROTEIN-RELATED"/>
    <property type="match status" value="1"/>
</dbReference>
<dbReference type="SMART" id="SM00066">
    <property type="entry name" value="GAL4"/>
    <property type="match status" value="1"/>
</dbReference>
<protein>
    <submittedName>
        <fullName evidence="4">Aspercryptin biosynthesis cluster-specific transcription regulator atnN</fullName>
    </submittedName>
</protein>
<dbReference type="PANTHER" id="PTHR38111:SF11">
    <property type="entry name" value="TRANSCRIPTION FACTOR DOMAIN-CONTAINING PROTEIN-RELATED"/>
    <property type="match status" value="1"/>
</dbReference>
<evidence type="ECO:0000259" key="3">
    <source>
        <dbReference type="SMART" id="SM00066"/>
    </source>
</evidence>
<dbReference type="InterPro" id="IPR053178">
    <property type="entry name" value="Osmoadaptation_assoc"/>
</dbReference>
<feature type="compositionally biased region" description="Basic and acidic residues" evidence="2">
    <location>
        <begin position="63"/>
        <end position="72"/>
    </location>
</feature>
<proteinExistence type="predicted"/>
<sequence length="538" mass="60272">MVGIPGKSKGCHTCRRRKIKLIIVLQCDLEEPNCNRCRQSGRECEGYKRGAVFLNRTAQGLEKRKRLEEAQPRQDTSPITVSPQSDVKSHSTTPIIEDTNPDWKTGGSTYPVQPVVVHVNTQSVMKKKLQGVFLETYLPANPNDGTALYREWLCEVVNLNNPGKLLEYSLHALCITRAGRLDNNQALVFQGSAAYGFALRELQKALLSPRLATKDETLAACYLLSMYELFETTSQSITGHDNHLLGVERLVAFRGPKQHETQLGSALFKNICYSSMVKCIQYRKKSLLKDMIDQIEWRQRDMILFSKGHTLGALLQDLDLYAASGPANINIFGLSQLLGRLLALDVELQIWYRQLLEESPSSLYWPTMSEEEEEDSGAISFATLEIAHLMLDYWALRLILSVTIATLCAQIPLPDYPAKNGSQSPADSTQSDRDEVPVQHGDVVSFIQQAKAEHSGHRQLELAINIMESLPFCMDTENGISSSQKCLFGARVAMYLLERYPPARFSTYQALYNGLSSNKGLGFAKSVGSTLQRWEKQV</sequence>
<dbReference type="EMBL" id="VNKQ01000004">
    <property type="protein sequence ID" value="KAG0651556.1"/>
    <property type="molecule type" value="Genomic_DNA"/>
</dbReference>
<feature type="compositionally biased region" description="Polar residues" evidence="2">
    <location>
        <begin position="73"/>
        <end position="94"/>
    </location>
</feature>
<name>A0A9P7AZV7_9HELO</name>
<dbReference type="OrthoDB" id="4491390at2759"/>
<keyword evidence="5" id="KW-1185">Reference proteome</keyword>
<feature type="domain" description="Zn(2)-C6 fungal-type" evidence="3">
    <location>
        <begin position="5"/>
        <end position="55"/>
    </location>
</feature>
<dbReference type="SUPFAM" id="SSF57701">
    <property type="entry name" value="Zn2/Cys6 DNA-binding domain"/>
    <property type="match status" value="1"/>
</dbReference>
<gene>
    <name evidence="4" type="ORF">D0Z07_1850</name>
</gene>
<dbReference type="Proteomes" id="UP000785200">
    <property type="component" value="Unassembled WGS sequence"/>
</dbReference>
<dbReference type="InterPro" id="IPR001138">
    <property type="entry name" value="Zn2Cys6_DnaBD"/>
</dbReference>
<dbReference type="Pfam" id="PF11951">
    <property type="entry name" value="Fungal_trans_2"/>
    <property type="match status" value="1"/>
</dbReference>
<evidence type="ECO:0000256" key="2">
    <source>
        <dbReference type="SAM" id="MobiDB-lite"/>
    </source>
</evidence>
<feature type="region of interest" description="Disordered" evidence="2">
    <location>
        <begin position="63"/>
        <end position="104"/>
    </location>
</feature>